<feature type="signal peptide" evidence="1">
    <location>
        <begin position="1"/>
        <end position="27"/>
    </location>
</feature>
<comment type="caution">
    <text evidence="2">The sequence shown here is derived from an EMBL/GenBank/DDBJ whole genome shotgun (WGS) entry which is preliminary data.</text>
</comment>
<dbReference type="PANTHER" id="PTHR47197">
    <property type="entry name" value="PROTEIN NIRF"/>
    <property type="match status" value="1"/>
</dbReference>
<dbReference type="PANTHER" id="PTHR47197:SF3">
    <property type="entry name" value="DIHYDRO-HEME D1 DEHYDROGENASE"/>
    <property type="match status" value="1"/>
</dbReference>
<dbReference type="Proteomes" id="UP000243859">
    <property type="component" value="Unassembled WGS sequence"/>
</dbReference>
<dbReference type="AlphaFoldDB" id="A0A2T5BWQ4"/>
<dbReference type="InterPro" id="IPR051200">
    <property type="entry name" value="Host-pathogen_enzymatic-act"/>
</dbReference>
<feature type="chain" id="PRO_5015524385" evidence="1">
    <location>
        <begin position="28"/>
        <end position="321"/>
    </location>
</feature>
<dbReference type="SUPFAM" id="SSF51004">
    <property type="entry name" value="C-terminal (heme d1) domain of cytochrome cd1-nitrite reductase"/>
    <property type="match status" value="1"/>
</dbReference>
<dbReference type="Gene3D" id="2.130.10.10">
    <property type="entry name" value="YVTN repeat-like/Quinoprotein amine dehydrogenase"/>
    <property type="match status" value="1"/>
</dbReference>
<dbReference type="OrthoDB" id="195736at2"/>
<keyword evidence="3" id="KW-1185">Reference proteome</keyword>
<dbReference type="Pfam" id="PF10282">
    <property type="entry name" value="Lactonase"/>
    <property type="match status" value="1"/>
</dbReference>
<dbReference type="InterPro" id="IPR011964">
    <property type="entry name" value="YVTN_b-propeller_repeat"/>
</dbReference>
<organism evidence="2 3">
    <name type="scientific">Rhodovulum imhoffii</name>
    <dbReference type="NCBI Taxonomy" id="365340"/>
    <lineage>
        <taxon>Bacteria</taxon>
        <taxon>Pseudomonadati</taxon>
        <taxon>Pseudomonadota</taxon>
        <taxon>Alphaproteobacteria</taxon>
        <taxon>Rhodobacterales</taxon>
        <taxon>Paracoccaceae</taxon>
        <taxon>Rhodovulum</taxon>
    </lineage>
</organism>
<dbReference type="EMBL" id="QAAA01000001">
    <property type="protein sequence ID" value="PTN04066.1"/>
    <property type="molecule type" value="Genomic_DNA"/>
</dbReference>
<protein>
    <submittedName>
        <fullName evidence="2">YVTN family beta-propeller protein</fullName>
    </submittedName>
</protein>
<accession>A0A2T5BWQ4</accession>
<dbReference type="InterPro" id="IPR015943">
    <property type="entry name" value="WD40/YVTN_repeat-like_dom_sf"/>
</dbReference>
<keyword evidence="1" id="KW-0732">Signal</keyword>
<sequence>MRWLTVSALRALRLAAVCLGTAGATHAETAYITCQSSQEVGVTDLDTGESGALWPIPGQPAGVAIGQRDDIYIVAPGAKAVHRLARATGKALAHTTLEGGPTGIALDAKRGRLFVSDWFNARLWVLEAATLATLAELATGKSPAGIALSEDGLFLASADKGADQVSLFDARSLVRLGAVPVGSRPYGLRFAPDGRLFVANVGSNDVSVIDPRKRILLATVPVGERPYAIAFAHGRAFVTNQYHNTVSVIALKDLSAVGRIDVGDYPEGIDTTGDGKFIVLVNWFGNTLMTIDADTLDVRETFDTCDGPRAFGTFLAPGDVK</sequence>
<dbReference type="InterPro" id="IPR019405">
    <property type="entry name" value="Lactonase_7-beta_prop"/>
</dbReference>
<dbReference type="NCBIfam" id="TIGR02276">
    <property type="entry name" value="beta_rpt_yvtn"/>
    <property type="match status" value="1"/>
</dbReference>
<dbReference type="InterPro" id="IPR011048">
    <property type="entry name" value="Haem_d1_sf"/>
</dbReference>
<proteinExistence type="predicted"/>
<dbReference type="RefSeq" id="WP_107890658.1">
    <property type="nucleotide sequence ID" value="NZ_NHSI01000033.1"/>
</dbReference>
<evidence type="ECO:0000313" key="3">
    <source>
        <dbReference type="Proteomes" id="UP000243859"/>
    </source>
</evidence>
<name>A0A2T5BWQ4_9RHOB</name>
<reference evidence="2 3" key="1">
    <citation type="submission" date="2018-04" db="EMBL/GenBank/DDBJ databases">
        <title>Genomic Encyclopedia of Archaeal and Bacterial Type Strains, Phase II (KMG-II): from individual species to whole genera.</title>
        <authorList>
            <person name="Goeker M."/>
        </authorList>
    </citation>
    <scope>NUCLEOTIDE SEQUENCE [LARGE SCALE GENOMIC DNA]</scope>
    <source>
        <strain evidence="2 3">DSM 18064</strain>
    </source>
</reference>
<evidence type="ECO:0000313" key="2">
    <source>
        <dbReference type="EMBL" id="PTN04066.1"/>
    </source>
</evidence>
<evidence type="ECO:0000256" key="1">
    <source>
        <dbReference type="SAM" id="SignalP"/>
    </source>
</evidence>
<gene>
    <name evidence="2" type="ORF">C8N32_101264</name>
</gene>